<protein>
    <submittedName>
        <fullName evidence="2">S-adenosyl methyltransferase</fullName>
    </submittedName>
</protein>
<dbReference type="InterPro" id="IPR029063">
    <property type="entry name" value="SAM-dependent_MTases_sf"/>
</dbReference>
<dbReference type="InterPro" id="IPR006764">
    <property type="entry name" value="SAM_dep_MeTrfase_SAV2177_type"/>
</dbReference>
<proteinExistence type="predicted"/>
<reference evidence="3" key="1">
    <citation type="submission" date="2015-11" db="EMBL/GenBank/DDBJ databases">
        <authorList>
            <person name="Varghese N."/>
        </authorList>
    </citation>
    <scope>NUCLEOTIDE SEQUENCE [LARGE SCALE GENOMIC DNA]</scope>
    <source>
        <strain evidence="3">DSM 45899</strain>
    </source>
</reference>
<evidence type="ECO:0000313" key="2">
    <source>
        <dbReference type="EMBL" id="CUU55162.1"/>
    </source>
</evidence>
<gene>
    <name evidence="2" type="ORF">Ga0074812_104243</name>
</gene>
<organism evidence="2 3">
    <name type="scientific">Parafrankia irregularis</name>
    <dbReference type="NCBI Taxonomy" id="795642"/>
    <lineage>
        <taxon>Bacteria</taxon>
        <taxon>Bacillati</taxon>
        <taxon>Actinomycetota</taxon>
        <taxon>Actinomycetes</taxon>
        <taxon>Frankiales</taxon>
        <taxon>Frankiaceae</taxon>
        <taxon>Parafrankia</taxon>
    </lineage>
</organism>
<accession>A0A0S4QKQ3</accession>
<sequence>MGWNFKSAVSESDGGDPGADLRTDRPTPARMYDFFLGGKDNFEVDRTAAAAVDTALGKTMTFDIVWENRRFLQRATRWLANAGIDQFLDIGTGLPTQGNVHEIAQQVNPDARVVYVDNDPIVLAHGRALLATNKTTTIITADAREPRSILDHPDAGALIDFSRPVAVLSVALFHFIQDGERPRELLAEFMSAVPAGSFLTLSHLTTDGPPAEGVARTEAAYENATSPIIFRPRAAIEGFFSGLDLVEPGIVRPWQWNPGDDDSPRTDWLFAGVARKP</sequence>
<dbReference type="Pfam" id="PF04672">
    <property type="entry name" value="Methyltransf_19"/>
    <property type="match status" value="1"/>
</dbReference>
<evidence type="ECO:0000256" key="1">
    <source>
        <dbReference type="SAM" id="MobiDB-lite"/>
    </source>
</evidence>
<keyword evidence="2" id="KW-0808">Transferase</keyword>
<dbReference type="EMBL" id="FAOZ01000004">
    <property type="protein sequence ID" value="CUU55162.1"/>
    <property type="molecule type" value="Genomic_DNA"/>
</dbReference>
<dbReference type="PIRSF" id="PIRSF017393">
    <property type="entry name" value="MTase_SAV2177"/>
    <property type="match status" value="1"/>
</dbReference>
<dbReference type="AlphaFoldDB" id="A0A0S4QKQ3"/>
<keyword evidence="2" id="KW-0489">Methyltransferase</keyword>
<dbReference type="GO" id="GO:0008168">
    <property type="term" value="F:methyltransferase activity"/>
    <property type="evidence" value="ECO:0007669"/>
    <property type="project" value="UniProtKB-KW"/>
</dbReference>
<dbReference type="Gene3D" id="3.40.50.150">
    <property type="entry name" value="Vaccinia Virus protein VP39"/>
    <property type="match status" value="1"/>
</dbReference>
<dbReference type="GO" id="GO:0032259">
    <property type="term" value="P:methylation"/>
    <property type="evidence" value="ECO:0007669"/>
    <property type="project" value="UniProtKB-KW"/>
</dbReference>
<keyword evidence="3" id="KW-1185">Reference proteome</keyword>
<dbReference type="SUPFAM" id="SSF53335">
    <property type="entry name" value="S-adenosyl-L-methionine-dependent methyltransferases"/>
    <property type="match status" value="1"/>
</dbReference>
<name>A0A0S4QKQ3_9ACTN</name>
<feature type="region of interest" description="Disordered" evidence="1">
    <location>
        <begin position="1"/>
        <end position="25"/>
    </location>
</feature>
<dbReference type="RefSeq" id="WP_091273349.1">
    <property type="nucleotide sequence ID" value="NZ_FAOZ01000004.1"/>
</dbReference>
<dbReference type="Proteomes" id="UP000198802">
    <property type="component" value="Unassembled WGS sequence"/>
</dbReference>
<evidence type="ECO:0000313" key="3">
    <source>
        <dbReference type="Proteomes" id="UP000198802"/>
    </source>
</evidence>